<evidence type="ECO:0000256" key="8">
    <source>
        <dbReference type="ARBA" id="ARBA00022801"/>
    </source>
</evidence>
<keyword evidence="10" id="KW-0411">Iron-sulfur</keyword>
<evidence type="ECO:0000256" key="12">
    <source>
        <dbReference type="ARBA" id="ARBA00023295"/>
    </source>
</evidence>
<dbReference type="GO" id="GO:0035485">
    <property type="term" value="F:adenine/guanine mispair binding"/>
    <property type="evidence" value="ECO:0007669"/>
    <property type="project" value="TreeGrafter"/>
</dbReference>
<dbReference type="GO" id="GO:0006298">
    <property type="term" value="P:mismatch repair"/>
    <property type="evidence" value="ECO:0007669"/>
    <property type="project" value="TreeGrafter"/>
</dbReference>
<dbReference type="GO" id="GO:0032357">
    <property type="term" value="F:oxidized purine DNA binding"/>
    <property type="evidence" value="ECO:0007669"/>
    <property type="project" value="TreeGrafter"/>
</dbReference>
<evidence type="ECO:0000256" key="4">
    <source>
        <dbReference type="ARBA" id="ARBA00012045"/>
    </source>
</evidence>
<dbReference type="Gene3D" id="1.10.1670.10">
    <property type="entry name" value="Helix-hairpin-Helix base-excision DNA repair enzymes (C-terminal)"/>
    <property type="match status" value="1"/>
</dbReference>
<evidence type="ECO:0000256" key="9">
    <source>
        <dbReference type="ARBA" id="ARBA00023004"/>
    </source>
</evidence>
<dbReference type="InterPro" id="IPR015797">
    <property type="entry name" value="NUDIX_hydrolase-like_dom_sf"/>
</dbReference>
<dbReference type="InterPro" id="IPR023170">
    <property type="entry name" value="HhH_base_excis_C"/>
</dbReference>
<dbReference type="SUPFAM" id="SSF55811">
    <property type="entry name" value="Nudix"/>
    <property type="match status" value="1"/>
</dbReference>
<dbReference type="PANTHER" id="PTHR42944:SF1">
    <property type="entry name" value="ADENINE DNA GLYCOSYLASE"/>
    <property type="match status" value="1"/>
</dbReference>
<gene>
    <name evidence="14" type="ORF">GH714_029497</name>
</gene>
<keyword evidence="9" id="KW-0408">Iron</keyword>
<comment type="cofactor">
    <cofactor evidence="2">
        <name>[4Fe-4S] cluster</name>
        <dbReference type="ChEBI" id="CHEBI:49883"/>
    </cofactor>
</comment>
<evidence type="ECO:0000256" key="7">
    <source>
        <dbReference type="ARBA" id="ARBA00022763"/>
    </source>
</evidence>
<proteinExistence type="inferred from homology"/>
<dbReference type="AlphaFoldDB" id="A0A6A6K879"/>
<evidence type="ECO:0000256" key="3">
    <source>
        <dbReference type="ARBA" id="ARBA00008343"/>
    </source>
</evidence>
<evidence type="ECO:0000256" key="2">
    <source>
        <dbReference type="ARBA" id="ARBA00001966"/>
    </source>
</evidence>
<evidence type="ECO:0000256" key="10">
    <source>
        <dbReference type="ARBA" id="ARBA00023014"/>
    </source>
</evidence>
<dbReference type="GO" id="GO:0006284">
    <property type="term" value="P:base-excision repair"/>
    <property type="evidence" value="ECO:0007669"/>
    <property type="project" value="InterPro"/>
</dbReference>
<keyword evidence="12" id="KW-0326">Glycosidase</keyword>
<evidence type="ECO:0000313" key="14">
    <source>
        <dbReference type="EMBL" id="KAF2284714.1"/>
    </source>
</evidence>
<dbReference type="InterPro" id="IPR044298">
    <property type="entry name" value="MIG/MutY"/>
</dbReference>
<evidence type="ECO:0000313" key="15">
    <source>
        <dbReference type="Proteomes" id="UP000467840"/>
    </source>
</evidence>
<dbReference type="GO" id="GO:0005634">
    <property type="term" value="C:nucleus"/>
    <property type="evidence" value="ECO:0007669"/>
    <property type="project" value="TreeGrafter"/>
</dbReference>
<keyword evidence="6" id="KW-0479">Metal-binding</keyword>
<dbReference type="Pfam" id="PF00633">
    <property type="entry name" value="HHH"/>
    <property type="match status" value="1"/>
</dbReference>
<dbReference type="PANTHER" id="PTHR42944">
    <property type="entry name" value="ADENINE DNA GLYCOSYLASE"/>
    <property type="match status" value="1"/>
</dbReference>
<dbReference type="InterPro" id="IPR000445">
    <property type="entry name" value="HhH_motif"/>
</dbReference>
<dbReference type="EMBL" id="JAAGAX010000018">
    <property type="protein sequence ID" value="KAF2284714.1"/>
    <property type="molecule type" value="Genomic_DNA"/>
</dbReference>
<keyword evidence="8" id="KW-0378">Hydrolase</keyword>
<feature type="domain" description="HhH-GPD" evidence="13">
    <location>
        <begin position="63"/>
        <end position="211"/>
    </location>
</feature>
<dbReference type="InterPro" id="IPR003265">
    <property type="entry name" value="HhH-GPD_domain"/>
</dbReference>
<dbReference type="Proteomes" id="UP000467840">
    <property type="component" value="Chromosome 12"/>
</dbReference>
<name>A0A6A6K879_HEVBR</name>
<sequence length="329" mass="36344">MYSLASPKVGVRVFDGLEFSKVSPAPVRSTSISFIKAFLRGTQGSYSAPIAAMEDMKKPKKKRKAQPRKKRKFINENEEGIPDIEDIFSDKETQKIRESLLDWVGGGREKSLFGRDQRLESWCRPLGAKMIIAMGDGFPNTVSSLRKVPGIGDYTAGAIASIAFKEVVPVVDGNVIRVLARLKAISTNPKDSMTIKNFWKLAAQLVDLAVLGISISLLWNSVQLFALHRTQTALYVLFPANVVHFQFSSRISRLVTDYPTKVVKVKQRHEFSAVCVLEILGSQGPIEGEQSDSGFALVKRPDGGLLAGLWEFPTVMLGKETDLSQGERN</sequence>
<dbReference type="InterPro" id="IPR011257">
    <property type="entry name" value="DNA_glycosylase"/>
</dbReference>
<organism evidence="14 15">
    <name type="scientific">Hevea brasiliensis</name>
    <name type="common">Para rubber tree</name>
    <name type="synonym">Siphonia brasiliensis</name>
    <dbReference type="NCBI Taxonomy" id="3981"/>
    <lineage>
        <taxon>Eukaryota</taxon>
        <taxon>Viridiplantae</taxon>
        <taxon>Streptophyta</taxon>
        <taxon>Embryophyta</taxon>
        <taxon>Tracheophyta</taxon>
        <taxon>Spermatophyta</taxon>
        <taxon>Magnoliopsida</taxon>
        <taxon>eudicotyledons</taxon>
        <taxon>Gunneridae</taxon>
        <taxon>Pentapetalae</taxon>
        <taxon>rosids</taxon>
        <taxon>fabids</taxon>
        <taxon>Malpighiales</taxon>
        <taxon>Euphorbiaceae</taxon>
        <taxon>Crotonoideae</taxon>
        <taxon>Micrandreae</taxon>
        <taxon>Hevea</taxon>
    </lineage>
</organism>
<evidence type="ECO:0000256" key="11">
    <source>
        <dbReference type="ARBA" id="ARBA00023204"/>
    </source>
</evidence>
<evidence type="ECO:0000256" key="6">
    <source>
        <dbReference type="ARBA" id="ARBA00022723"/>
    </source>
</evidence>
<comment type="similarity">
    <text evidence="3">Belongs to the Nth/MutY family.</text>
</comment>
<keyword evidence="11" id="KW-0234">DNA repair</keyword>
<dbReference type="EC" id="3.2.2.31" evidence="4"/>
<dbReference type="CDD" id="cd00056">
    <property type="entry name" value="ENDO3c"/>
    <property type="match status" value="1"/>
</dbReference>
<evidence type="ECO:0000256" key="5">
    <source>
        <dbReference type="ARBA" id="ARBA00022023"/>
    </source>
</evidence>
<keyword evidence="7" id="KW-0227">DNA damage</keyword>
<comment type="catalytic activity">
    <reaction evidence="1">
        <text>Hydrolyzes free adenine bases from 7,8-dihydro-8-oxoguanine:adenine mismatched double-stranded DNA, leaving an apurinic site.</text>
        <dbReference type="EC" id="3.2.2.31"/>
    </reaction>
</comment>
<accession>A0A6A6K879</accession>
<comment type="caution">
    <text evidence="14">The sequence shown here is derived from an EMBL/GenBank/DDBJ whole genome shotgun (WGS) entry which is preliminary data.</text>
</comment>
<dbReference type="SUPFAM" id="SSF48150">
    <property type="entry name" value="DNA-glycosylase"/>
    <property type="match status" value="1"/>
</dbReference>
<protein>
    <recommendedName>
        <fullName evidence="5">Adenine DNA glycosylase</fullName>
        <ecNumber evidence="4">3.2.2.31</ecNumber>
    </recommendedName>
</protein>
<evidence type="ECO:0000256" key="1">
    <source>
        <dbReference type="ARBA" id="ARBA00000843"/>
    </source>
</evidence>
<dbReference type="GO" id="GO:0000701">
    <property type="term" value="F:purine-specific mismatch base pair DNA N-glycosylase activity"/>
    <property type="evidence" value="ECO:0007669"/>
    <property type="project" value="UniProtKB-EC"/>
</dbReference>
<reference evidence="14 15" key="1">
    <citation type="journal article" date="2020" name="Mol. Plant">
        <title>The Chromosome-Based Rubber Tree Genome Provides New Insights into Spurge Genome Evolution and Rubber Biosynthesis.</title>
        <authorList>
            <person name="Liu J."/>
            <person name="Shi C."/>
            <person name="Shi C.C."/>
            <person name="Li W."/>
            <person name="Zhang Q.J."/>
            <person name="Zhang Y."/>
            <person name="Li K."/>
            <person name="Lu H.F."/>
            <person name="Shi C."/>
            <person name="Zhu S.T."/>
            <person name="Xiao Z.Y."/>
            <person name="Nan H."/>
            <person name="Yue Y."/>
            <person name="Zhu X.G."/>
            <person name="Wu Y."/>
            <person name="Hong X.N."/>
            <person name="Fan G.Y."/>
            <person name="Tong Y."/>
            <person name="Zhang D."/>
            <person name="Mao C.L."/>
            <person name="Liu Y.L."/>
            <person name="Hao S.J."/>
            <person name="Liu W.Q."/>
            <person name="Lv M.Q."/>
            <person name="Zhang H.B."/>
            <person name="Liu Y."/>
            <person name="Hu-Tang G.R."/>
            <person name="Wang J.P."/>
            <person name="Wang J.H."/>
            <person name="Sun Y.H."/>
            <person name="Ni S.B."/>
            <person name="Chen W.B."/>
            <person name="Zhang X.C."/>
            <person name="Jiao Y.N."/>
            <person name="Eichler E.E."/>
            <person name="Li G.H."/>
            <person name="Liu X."/>
            <person name="Gao L.Z."/>
        </authorList>
    </citation>
    <scope>NUCLEOTIDE SEQUENCE [LARGE SCALE GENOMIC DNA]</scope>
    <source>
        <strain evidence="15">cv. GT1</strain>
        <tissue evidence="14">Leaf</tissue>
    </source>
</reference>
<dbReference type="SMART" id="SM00478">
    <property type="entry name" value="ENDO3c"/>
    <property type="match status" value="1"/>
</dbReference>
<dbReference type="GO" id="GO:0046872">
    <property type="term" value="F:metal ion binding"/>
    <property type="evidence" value="ECO:0007669"/>
    <property type="project" value="UniProtKB-KW"/>
</dbReference>
<keyword evidence="15" id="KW-1185">Reference proteome</keyword>
<dbReference type="GO" id="GO:0051536">
    <property type="term" value="F:iron-sulfur cluster binding"/>
    <property type="evidence" value="ECO:0007669"/>
    <property type="project" value="UniProtKB-KW"/>
</dbReference>
<evidence type="ECO:0000259" key="13">
    <source>
        <dbReference type="SMART" id="SM00478"/>
    </source>
</evidence>
<dbReference type="Gene3D" id="3.90.79.10">
    <property type="entry name" value="Nucleoside Triphosphate Pyrophosphohydrolase"/>
    <property type="match status" value="1"/>
</dbReference>
<dbReference type="GO" id="GO:0034039">
    <property type="term" value="F:8-oxo-7,8-dihydroguanine DNA N-glycosylase activity"/>
    <property type="evidence" value="ECO:0007669"/>
    <property type="project" value="TreeGrafter"/>
</dbReference>